<dbReference type="Gene3D" id="3.30.450.150">
    <property type="entry name" value="Haem-degrading domain"/>
    <property type="match status" value="1"/>
</dbReference>
<dbReference type="SUPFAM" id="SSF143744">
    <property type="entry name" value="GlcG-like"/>
    <property type="match status" value="1"/>
</dbReference>
<dbReference type="Proteomes" id="UP000254150">
    <property type="component" value="Unassembled WGS sequence"/>
</dbReference>
<reference evidence="1 2" key="1">
    <citation type="submission" date="2018-06" db="EMBL/GenBank/DDBJ databases">
        <authorList>
            <consortium name="Pathogen Informatics"/>
            <person name="Doyle S."/>
        </authorList>
    </citation>
    <scope>NUCLEOTIDE SEQUENCE [LARGE SCALE GENOMIC DNA]</scope>
    <source>
        <strain evidence="1 2">NCTC7807</strain>
    </source>
</reference>
<proteinExistence type="predicted"/>
<sequence length="43" mass="4754">MRTQTSQLTIAVATKAVQAALDVAGKEKEKVSVAVVDRDWRPW</sequence>
<protein>
    <submittedName>
        <fullName evidence="1">Uncharacterized protein</fullName>
    </submittedName>
</protein>
<dbReference type="InterPro" id="IPR038084">
    <property type="entry name" value="PduO/GlcC-like_sf"/>
</dbReference>
<dbReference type="AlphaFoldDB" id="A0A380MP05"/>
<accession>A0A380MP05</accession>
<name>A0A380MP05_STRGR</name>
<evidence type="ECO:0000313" key="2">
    <source>
        <dbReference type="Proteomes" id="UP000254150"/>
    </source>
</evidence>
<evidence type="ECO:0000313" key="1">
    <source>
        <dbReference type="EMBL" id="SUO93007.1"/>
    </source>
</evidence>
<gene>
    <name evidence="1" type="ORF">NCTC7807_00143</name>
</gene>
<dbReference type="EMBL" id="UHID01000001">
    <property type="protein sequence ID" value="SUO93007.1"/>
    <property type="molecule type" value="Genomic_DNA"/>
</dbReference>
<organism evidence="1 2">
    <name type="scientific">Streptomyces griseus</name>
    <dbReference type="NCBI Taxonomy" id="1911"/>
    <lineage>
        <taxon>Bacteria</taxon>
        <taxon>Bacillati</taxon>
        <taxon>Actinomycetota</taxon>
        <taxon>Actinomycetes</taxon>
        <taxon>Kitasatosporales</taxon>
        <taxon>Streptomycetaceae</taxon>
        <taxon>Streptomyces</taxon>
    </lineage>
</organism>